<keyword evidence="5" id="KW-1185">Reference proteome</keyword>
<dbReference type="InterPro" id="IPR014710">
    <property type="entry name" value="RmlC-like_jellyroll"/>
</dbReference>
<feature type="domain" description="Rhodanese" evidence="3">
    <location>
        <begin position="268"/>
        <end position="355"/>
    </location>
</feature>
<feature type="coiled-coil region" evidence="1">
    <location>
        <begin position="391"/>
        <end position="439"/>
    </location>
</feature>
<dbReference type="PROSITE" id="PS50206">
    <property type="entry name" value="RHODANESE_3"/>
    <property type="match status" value="1"/>
</dbReference>
<dbReference type="PRINTS" id="PR00103">
    <property type="entry name" value="CAMPKINASE"/>
</dbReference>
<dbReference type="STRING" id="980561.A1359_09785"/>
<evidence type="ECO:0000256" key="1">
    <source>
        <dbReference type="SAM" id="Coils"/>
    </source>
</evidence>
<dbReference type="SUPFAM" id="SSF51206">
    <property type="entry name" value="cAMP-binding domain-like"/>
    <property type="match status" value="2"/>
</dbReference>
<dbReference type="CDD" id="cd00038">
    <property type="entry name" value="CAP_ED"/>
    <property type="match status" value="1"/>
</dbReference>
<dbReference type="PANTHER" id="PTHR23011">
    <property type="entry name" value="CYCLIC NUCLEOTIDE-BINDING DOMAIN CONTAINING PROTEIN"/>
    <property type="match status" value="1"/>
</dbReference>
<gene>
    <name evidence="4" type="ORF">A1359_09785</name>
</gene>
<evidence type="ECO:0000259" key="3">
    <source>
        <dbReference type="PROSITE" id="PS50206"/>
    </source>
</evidence>
<proteinExistence type="predicted"/>
<dbReference type="Pfam" id="PF00027">
    <property type="entry name" value="cNMP_binding"/>
    <property type="match status" value="1"/>
</dbReference>
<feature type="domain" description="Cyclic nucleotide-binding" evidence="2">
    <location>
        <begin position="147"/>
        <end position="251"/>
    </location>
</feature>
<dbReference type="InterPro" id="IPR001763">
    <property type="entry name" value="Rhodanese-like_dom"/>
</dbReference>
<dbReference type="OrthoDB" id="9814704at2"/>
<accession>A0A177NBE5</accession>
<dbReference type="Gene3D" id="3.40.250.10">
    <property type="entry name" value="Rhodanese-like domain"/>
    <property type="match status" value="1"/>
</dbReference>
<evidence type="ECO:0000313" key="5">
    <source>
        <dbReference type="Proteomes" id="UP000078476"/>
    </source>
</evidence>
<feature type="domain" description="Cyclic nucleotide-binding" evidence="2">
    <location>
        <begin position="18"/>
        <end position="115"/>
    </location>
</feature>
<protein>
    <submittedName>
        <fullName evidence="4">Crp/Fnr family transcriptional regulator</fullName>
    </submittedName>
</protein>
<dbReference type="EMBL" id="LUUI01000104">
    <property type="protein sequence ID" value="OAI15192.1"/>
    <property type="molecule type" value="Genomic_DNA"/>
</dbReference>
<dbReference type="AlphaFoldDB" id="A0A177NBE5"/>
<dbReference type="InterPro" id="IPR036873">
    <property type="entry name" value="Rhodanese-like_dom_sf"/>
</dbReference>
<reference evidence="4 5" key="1">
    <citation type="submission" date="2016-03" db="EMBL/GenBank/DDBJ databases">
        <authorList>
            <person name="Ploux O."/>
        </authorList>
    </citation>
    <scope>NUCLEOTIDE SEQUENCE [LARGE SCALE GENOMIC DNA]</scope>
    <source>
        <strain evidence="4 5">R-45370</strain>
    </source>
</reference>
<dbReference type="InterPro" id="IPR018490">
    <property type="entry name" value="cNMP-bd_dom_sf"/>
</dbReference>
<dbReference type="Proteomes" id="UP000078476">
    <property type="component" value="Unassembled WGS sequence"/>
</dbReference>
<dbReference type="PANTHER" id="PTHR23011:SF28">
    <property type="entry name" value="CYCLIC NUCLEOTIDE-BINDING DOMAIN CONTAINING PROTEIN"/>
    <property type="match status" value="1"/>
</dbReference>
<dbReference type="RefSeq" id="WP_066982586.1">
    <property type="nucleotide sequence ID" value="NZ_LUUI01000104.1"/>
</dbReference>
<sequence length="439" mass="49638">MPVDTHSELARTIRQLIPLSTLPSNLFARLCAQIDIESAEQGQYLFKRGDKNSDLYYLLNGSINLQTESFKIQNIKAGSDSARFAIAHQIPRKVDAVCDSRIQFLRLNTAMMKMVQETSYEENESTMMFEEVADSDDWMTTLLKSPIFRALPPANLQKILISLQQIRFNAGDIIIRQDEPGDYYYIVKKGRAIISRRPSPTAKEIKLAQISDLDTFGEDALISGIPRTVSITAVTDMCLLRLGKEQFIELIKQPTLKYINFDELHDLLSADAELVDVRSPDEFKKSHLARSINVPFFSMRMYLKTLNKSHPIILVCKDGRISESAAFILLQHKFNALILKGGIDRMTPDQLKAEPASFNIDDGTETGNFSEPSKENTSLQLETMPQTEDQATEFSQVLQQLKAKCKKLESENMTLELKCSSLARQLESAKLELDKLKSN</sequence>
<name>A0A177NBE5_9GAMM</name>
<dbReference type="PROSITE" id="PS50042">
    <property type="entry name" value="CNMP_BINDING_3"/>
    <property type="match status" value="2"/>
</dbReference>
<dbReference type="SMART" id="SM00450">
    <property type="entry name" value="RHOD"/>
    <property type="match status" value="1"/>
</dbReference>
<comment type="caution">
    <text evidence="4">The sequence shown here is derived from an EMBL/GenBank/DDBJ whole genome shotgun (WGS) entry which is preliminary data.</text>
</comment>
<evidence type="ECO:0000313" key="4">
    <source>
        <dbReference type="EMBL" id="OAI15192.1"/>
    </source>
</evidence>
<evidence type="ECO:0000259" key="2">
    <source>
        <dbReference type="PROSITE" id="PS50042"/>
    </source>
</evidence>
<keyword evidence="1" id="KW-0175">Coiled coil</keyword>
<dbReference type="SUPFAM" id="SSF52821">
    <property type="entry name" value="Rhodanese/Cell cycle control phosphatase"/>
    <property type="match status" value="1"/>
</dbReference>
<dbReference type="Gene3D" id="2.60.120.10">
    <property type="entry name" value="Jelly Rolls"/>
    <property type="match status" value="2"/>
</dbReference>
<dbReference type="Pfam" id="PF00581">
    <property type="entry name" value="Rhodanese"/>
    <property type="match status" value="1"/>
</dbReference>
<dbReference type="CDD" id="cd00158">
    <property type="entry name" value="RHOD"/>
    <property type="match status" value="1"/>
</dbReference>
<dbReference type="SMART" id="SM00100">
    <property type="entry name" value="cNMP"/>
    <property type="match status" value="2"/>
</dbReference>
<organism evidence="4 5">
    <name type="scientific">Methylomonas lenta</name>
    <dbReference type="NCBI Taxonomy" id="980561"/>
    <lineage>
        <taxon>Bacteria</taxon>
        <taxon>Pseudomonadati</taxon>
        <taxon>Pseudomonadota</taxon>
        <taxon>Gammaproteobacteria</taxon>
        <taxon>Methylococcales</taxon>
        <taxon>Methylococcaceae</taxon>
        <taxon>Methylomonas</taxon>
    </lineage>
</organism>
<dbReference type="InterPro" id="IPR000595">
    <property type="entry name" value="cNMP-bd_dom"/>
</dbReference>